<gene>
    <name evidence="1" type="ORF">E6C60_1573</name>
</gene>
<dbReference type="EMBL" id="CP040396">
    <property type="protein sequence ID" value="QCT02289.1"/>
    <property type="molecule type" value="Genomic_DNA"/>
</dbReference>
<sequence length="227" mass="26884">MTKEQEGQAGKGRPSNYTDEQLKEMALDIKKKYKGRKLTYLLLEKETGIGRNTWSRRIPETIEELNNPVPRSIGISERDDVYFPNIEQIFDLYKNDKNKIISELYFIETAFYELYNTVKNLKEELNRRVDHSAELKMKNDEIRLLQAQVKHYEQLYNQQMVSSAFSHLQSQNQVKDNLLQFDKNNRKHASLENLETLFETEGSNPFEKNTSLSKMETRFSNIFKKDR</sequence>
<dbReference type="Proteomes" id="UP000300879">
    <property type="component" value="Chromosome"/>
</dbReference>
<dbReference type="OrthoDB" id="2869075at2"/>
<dbReference type="KEGG" id="palo:E6C60_1573"/>
<dbReference type="AlphaFoldDB" id="A0A4P8XPI6"/>
<proteinExistence type="predicted"/>
<organism evidence="1 2">
    <name type="scientific">Paenibacillus algicola</name>
    <dbReference type="NCBI Taxonomy" id="2565926"/>
    <lineage>
        <taxon>Bacteria</taxon>
        <taxon>Bacillati</taxon>
        <taxon>Bacillota</taxon>
        <taxon>Bacilli</taxon>
        <taxon>Bacillales</taxon>
        <taxon>Paenibacillaceae</taxon>
        <taxon>Paenibacillus</taxon>
    </lineage>
</organism>
<reference evidence="1 2" key="1">
    <citation type="submission" date="2019-05" db="EMBL/GenBank/DDBJ databases">
        <authorList>
            <person name="Chen C."/>
        </authorList>
    </citation>
    <scope>NUCLEOTIDE SEQUENCE [LARGE SCALE GENOMIC DNA]</scope>
    <source>
        <strain evidence="1 2">HB172198</strain>
    </source>
</reference>
<accession>A0A4P8XPI6</accession>
<keyword evidence="2" id="KW-1185">Reference proteome</keyword>
<evidence type="ECO:0000313" key="2">
    <source>
        <dbReference type="Proteomes" id="UP000300879"/>
    </source>
</evidence>
<name>A0A4P8XPI6_9BACL</name>
<dbReference type="RefSeq" id="WP_138225340.1">
    <property type="nucleotide sequence ID" value="NZ_CP040396.1"/>
</dbReference>
<evidence type="ECO:0000313" key="1">
    <source>
        <dbReference type="EMBL" id="QCT02289.1"/>
    </source>
</evidence>
<protein>
    <submittedName>
        <fullName evidence="1">Uncharacterized protein</fullName>
    </submittedName>
</protein>